<dbReference type="InterPro" id="IPR050798">
    <property type="entry name" value="YhaM_exoribonuc/phosphodiest"/>
</dbReference>
<feature type="domain" description="HD/PDEase" evidence="2">
    <location>
        <begin position="175"/>
        <end position="308"/>
    </location>
</feature>
<accession>A0A1H7YYV7</accession>
<sequence>MPAYKVPLKSVMGDLLKVKNVYIKDIQSGEKVTDSFLVTEKNLAFSQKGSPYLNLRLKDRTGQVDGKIWDNAQEWDRQFRKGDVVQVNARAVSFKNALQLSIHSLTVLDDSDVLLNDYLPTARGNIEAMFGDLQSFIDRIETPPLKKLLKAFFDDRETAERFKRAPAAKGFHHIYLGGLLEHTHSVTRLLDQIASHYPGVNRDLLLTGGILHDIGKIREFSYDRLVEYSDEGRLIGHIIIGVEMVDQKIAGIPDFPESLAMELRHLILSHHGILEYGSPKRPKTLEALMVHYVDDLDAKVNAFQEYLNDFRNEETGWTTFHRFLERYLYRGRLQEGTADEPLIPGEL</sequence>
<dbReference type="GO" id="GO:0016787">
    <property type="term" value="F:hydrolase activity"/>
    <property type="evidence" value="ECO:0007669"/>
    <property type="project" value="UniProtKB-KW"/>
</dbReference>
<dbReference type="CDD" id="cd00077">
    <property type="entry name" value="HDc"/>
    <property type="match status" value="1"/>
</dbReference>
<dbReference type="PANTHER" id="PTHR37294">
    <property type="entry name" value="3'-5' EXORIBONUCLEASE YHAM"/>
    <property type="match status" value="1"/>
</dbReference>
<dbReference type="InterPro" id="IPR004365">
    <property type="entry name" value="NA-bd_OB_tRNA"/>
</dbReference>
<dbReference type="InterPro" id="IPR006674">
    <property type="entry name" value="HD_domain"/>
</dbReference>
<dbReference type="Pfam" id="PF01966">
    <property type="entry name" value="HD"/>
    <property type="match status" value="1"/>
</dbReference>
<dbReference type="SUPFAM" id="SSF109604">
    <property type="entry name" value="HD-domain/PDEase-like"/>
    <property type="match status" value="1"/>
</dbReference>
<dbReference type="PANTHER" id="PTHR37294:SF1">
    <property type="entry name" value="3'-5' EXORIBONUCLEASE YHAM"/>
    <property type="match status" value="1"/>
</dbReference>
<dbReference type="Proteomes" id="UP000198744">
    <property type="component" value="Unassembled WGS sequence"/>
</dbReference>
<dbReference type="STRING" id="43775.SAMN04489760_1195"/>
<gene>
    <name evidence="3" type="ORF">SAMN04489760_1195</name>
</gene>
<organism evidence="3 4">
    <name type="scientific">Syntrophus gentianae</name>
    <dbReference type="NCBI Taxonomy" id="43775"/>
    <lineage>
        <taxon>Bacteria</taxon>
        <taxon>Pseudomonadati</taxon>
        <taxon>Thermodesulfobacteriota</taxon>
        <taxon>Syntrophia</taxon>
        <taxon>Syntrophales</taxon>
        <taxon>Syntrophaceae</taxon>
        <taxon>Syntrophus</taxon>
    </lineage>
</organism>
<dbReference type="InterPro" id="IPR012340">
    <property type="entry name" value="NA-bd_OB-fold"/>
</dbReference>
<dbReference type="GO" id="GO:0031125">
    <property type="term" value="P:rRNA 3'-end processing"/>
    <property type="evidence" value="ECO:0007669"/>
    <property type="project" value="TreeGrafter"/>
</dbReference>
<dbReference type="NCBIfam" id="TIGR00277">
    <property type="entry name" value="HDIG"/>
    <property type="match status" value="1"/>
</dbReference>
<dbReference type="SMART" id="SM00471">
    <property type="entry name" value="HDc"/>
    <property type="match status" value="1"/>
</dbReference>
<dbReference type="CDD" id="cd04492">
    <property type="entry name" value="YhaM_OBF_like"/>
    <property type="match status" value="1"/>
</dbReference>
<dbReference type="EMBL" id="FOBS01000019">
    <property type="protein sequence ID" value="SEM50904.1"/>
    <property type="molecule type" value="Genomic_DNA"/>
</dbReference>
<proteinExistence type="predicted"/>
<dbReference type="GO" id="GO:0003676">
    <property type="term" value="F:nucleic acid binding"/>
    <property type="evidence" value="ECO:0007669"/>
    <property type="project" value="InterPro"/>
</dbReference>
<dbReference type="SUPFAM" id="SSF50249">
    <property type="entry name" value="Nucleic acid-binding proteins"/>
    <property type="match status" value="1"/>
</dbReference>
<keyword evidence="1" id="KW-0378">Hydrolase</keyword>
<dbReference type="Pfam" id="PF01336">
    <property type="entry name" value="tRNA_anti-codon"/>
    <property type="match status" value="1"/>
</dbReference>
<dbReference type="InterPro" id="IPR003607">
    <property type="entry name" value="HD/PDEase_dom"/>
</dbReference>
<dbReference type="InterPro" id="IPR006675">
    <property type="entry name" value="HDIG_dom"/>
</dbReference>
<dbReference type="OrthoDB" id="9778453at2"/>
<evidence type="ECO:0000259" key="2">
    <source>
        <dbReference type="SMART" id="SM00471"/>
    </source>
</evidence>
<dbReference type="Gene3D" id="2.40.50.140">
    <property type="entry name" value="Nucleic acid-binding proteins"/>
    <property type="match status" value="1"/>
</dbReference>
<reference evidence="3 4" key="1">
    <citation type="submission" date="2016-10" db="EMBL/GenBank/DDBJ databases">
        <authorList>
            <person name="de Groot N.N."/>
        </authorList>
    </citation>
    <scope>NUCLEOTIDE SEQUENCE [LARGE SCALE GENOMIC DNA]</scope>
    <source>
        <strain evidence="3 4">DSM 8423</strain>
    </source>
</reference>
<dbReference type="AlphaFoldDB" id="A0A1H7YYV7"/>
<name>A0A1H7YYV7_9BACT</name>
<protein>
    <submittedName>
        <fullName evidence="3">3'-5' exoribonuclease</fullName>
    </submittedName>
</protein>
<keyword evidence="4" id="KW-1185">Reference proteome</keyword>
<evidence type="ECO:0000313" key="4">
    <source>
        <dbReference type="Proteomes" id="UP000198744"/>
    </source>
</evidence>
<evidence type="ECO:0000256" key="1">
    <source>
        <dbReference type="ARBA" id="ARBA00022801"/>
    </source>
</evidence>
<evidence type="ECO:0000313" key="3">
    <source>
        <dbReference type="EMBL" id="SEM50904.1"/>
    </source>
</evidence>
<dbReference type="Gene3D" id="1.10.3210.10">
    <property type="entry name" value="Hypothetical protein af1432"/>
    <property type="match status" value="1"/>
</dbReference>